<evidence type="ECO:0000256" key="5">
    <source>
        <dbReference type="SAM" id="SignalP"/>
    </source>
</evidence>
<proteinExistence type="predicted"/>
<feature type="signal peptide" evidence="5">
    <location>
        <begin position="1"/>
        <end position="20"/>
    </location>
</feature>
<dbReference type="InterPro" id="IPR013740">
    <property type="entry name" value="Redoxin"/>
</dbReference>
<dbReference type="PANTHER" id="PTHR42852">
    <property type="entry name" value="THIOL:DISULFIDE INTERCHANGE PROTEIN DSBE"/>
    <property type="match status" value="1"/>
</dbReference>
<evidence type="ECO:0000256" key="3">
    <source>
        <dbReference type="ARBA" id="ARBA00023157"/>
    </source>
</evidence>
<dbReference type="AlphaFoldDB" id="A0A518C1W3"/>
<keyword evidence="4" id="KW-0676">Redox-active center</keyword>
<dbReference type="GO" id="GO:0030313">
    <property type="term" value="C:cell envelope"/>
    <property type="evidence" value="ECO:0007669"/>
    <property type="project" value="UniProtKB-SubCell"/>
</dbReference>
<dbReference type="Proteomes" id="UP000318626">
    <property type="component" value="Chromosome"/>
</dbReference>
<name>A0A518C1W3_9BACT</name>
<dbReference type="InterPro" id="IPR050553">
    <property type="entry name" value="Thioredoxin_ResA/DsbE_sf"/>
</dbReference>
<accession>A0A518C1W3</accession>
<evidence type="ECO:0000259" key="6">
    <source>
        <dbReference type="PROSITE" id="PS51352"/>
    </source>
</evidence>
<dbReference type="InterPro" id="IPR036249">
    <property type="entry name" value="Thioredoxin-like_sf"/>
</dbReference>
<dbReference type="PANTHER" id="PTHR42852:SF6">
    <property type="entry name" value="THIOL:DISULFIDE INTERCHANGE PROTEIN DSBE"/>
    <property type="match status" value="1"/>
</dbReference>
<dbReference type="InterPro" id="IPR013766">
    <property type="entry name" value="Thioredoxin_domain"/>
</dbReference>
<reference evidence="8" key="1">
    <citation type="submission" date="2019-02" db="EMBL/GenBank/DDBJ databases">
        <title>Deep-cultivation of Planctomycetes and their phenomic and genomic characterization uncovers novel biology.</title>
        <authorList>
            <person name="Wiegand S."/>
            <person name="Jogler M."/>
            <person name="Boedeker C."/>
            <person name="Pinto D."/>
            <person name="Vollmers J."/>
            <person name="Rivas-Marin E."/>
            <person name="Kohn T."/>
            <person name="Peeters S.H."/>
            <person name="Heuer A."/>
            <person name="Rast P."/>
            <person name="Oberbeckmann S."/>
            <person name="Bunk B."/>
            <person name="Jeske O."/>
            <person name="Meyerdierks A."/>
            <person name="Storesund J.E."/>
            <person name="Kallscheuer N."/>
            <person name="Luecker S."/>
            <person name="Lage O.M."/>
            <person name="Pohl T."/>
            <person name="Merkel B.J."/>
            <person name="Hornburger P."/>
            <person name="Mueller R.-W."/>
            <person name="Bruemmer F."/>
            <person name="Labrenz M."/>
            <person name="Spormann A.M."/>
            <person name="Op den Camp H."/>
            <person name="Overmann J."/>
            <person name="Amann R."/>
            <person name="Jetten M.S.M."/>
            <person name="Mascher T."/>
            <person name="Medema M.H."/>
            <person name="Devos D.P."/>
            <person name="Kaster A.-K."/>
            <person name="Ovreas L."/>
            <person name="Rohde M."/>
            <person name="Galperin M.Y."/>
            <person name="Jogler C."/>
        </authorList>
    </citation>
    <scope>NUCLEOTIDE SEQUENCE [LARGE SCALE GENOMIC DNA]</scope>
    <source>
        <strain evidence="8">Pan97</strain>
    </source>
</reference>
<evidence type="ECO:0000256" key="2">
    <source>
        <dbReference type="ARBA" id="ARBA00022748"/>
    </source>
</evidence>
<keyword evidence="2" id="KW-0201">Cytochrome c-type biogenesis</keyword>
<dbReference type="SUPFAM" id="SSF52833">
    <property type="entry name" value="Thioredoxin-like"/>
    <property type="match status" value="1"/>
</dbReference>
<dbReference type="KEGG" id="bvo:Pan97_01510"/>
<evidence type="ECO:0000313" key="7">
    <source>
        <dbReference type="EMBL" id="QDU73184.1"/>
    </source>
</evidence>
<dbReference type="InterPro" id="IPR017937">
    <property type="entry name" value="Thioredoxin_CS"/>
</dbReference>
<protein>
    <submittedName>
        <fullName evidence="7">Thiol-disulfide oxidoreductase ResA</fullName>
    </submittedName>
</protein>
<dbReference type="CDD" id="cd02966">
    <property type="entry name" value="TlpA_like_family"/>
    <property type="match status" value="1"/>
</dbReference>
<evidence type="ECO:0000313" key="8">
    <source>
        <dbReference type="Proteomes" id="UP000318626"/>
    </source>
</evidence>
<gene>
    <name evidence="7" type="primary">resA_1</name>
    <name evidence="7" type="ORF">Pan97_01510</name>
</gene>
<keyword evidence="8" id="KW-1185">Reference proteome</keyword>
<dbReference type="EMBL" id="CP036289">
    <property type="protein sequence ID" value="QDU73184.1"/>
    <property type="molecule type" value="Genomic_DNA"/>
</dbReference>
<evidence type="ECO:0000256" key="1">
    <source>
        <dbReference type="ARBA" id="ARBA00004196"/>
    </source>
</evidence>
<dbReference type="PROSITE" id="PS00194">
    <property type="entry name" value="THIOREDOXIN_1"/>
    <property type="match status" value="1"/>
</dbReference>
<keyword evidence="3" id="KW-1015">Disulfide bond</keyword>
<dbReference type="GO" id="GO:0017004">
    <property type="term" value="P:cytochrome complex assembly"/>
    <property type="evidence" value="ECO:0007669"/>
    <property type="project" value="UniProtKB-KW"/>
</dbReference>
<organism evidence="7 8">
    <name type="scientific">Bremerella volcania</name>
    <dbReference type="NCBI Taxonomy" id="2527984"/>
    <lineage>
        <taxon>Bacteria</taxon>
        <taxon>Pseudomonadati</taxon>
        <taxon>Planctomycetota</taxon>
        <taxon>Planctomycetia</taxon>
        <taxon>Pirellulales</taxon>
        <taxon>Pirellulaceae</taxon>
        <taxon>Bremerella</taxon>
    </lineage>
</organism>
<dbReference type="OrthoDB" id="288837at2"/>
<dbReference type="GO" id="GO:0016491">
    <property type="term" value="F:oxidoreductase activity"/>
    <property type="evidence" value="ECO:0007669"/>
    <property type="project" value="InterPro"/>
</dbReference>
<evidence type="ECO:0000256" key="4">
    <source>
        <dbReference type="ARBA" id="ARBA00023284"/>
    </source>
</evidence>
<dbReference type="PROSITE" id="PS51257">
    <property type="entry name" value="PROKAR_LIPOPROTEIN"/>
    <property type="match status" value="1"/>
</dbReference>
<dbReference type="Gene3D" id="3.40.30.10">
    <property type="entry name" value="Glutaredoxin"/>
    <property type="match status" value="1"/>
</dbReference>
<feature type="chain" id="PRO_5022206401" evidence="5">
    <location>
        <begin position="21"/>
        <end position="387"/>
    </location>
</feature>
<dbReference type="Pfam" id="PF08534">
    <property type="entry name" value="Redoxin"/>
    <property type="match status" value="1"/>
</dbReference>
<feature type="domain" description="Thioredoxin" evidence="6">
    <location>
        <begin position="217"/>
        <end position="382"/>
    </location>
</feature>
<sequence length="387" mass="42143" precursor="true">MLMKRFVVAACVSSSLFAFVACNRAADDAVPAAEAESTGGEVLAQDSLATFVANPTDTEPLMDFTNANFEALQKEMSGPSEVTQKHIEGIRKSIAGVDPGDNEQAAGLLNSIEKSLQVFEFRLVAKGFTLDEVQAKVTENPSDVEAIDLYAVKIDMVSSEMHDDIPQMEAFVKNEADFIVSNAEKVDDSKVKIAYRKAAIVLQSIAQDVDRLKSYEKIIGNEMTPIDAQAWVNGDGFTPEELEGKVILLDFWAVWCGPCVAGFPHMIEWQEEYGEEGLQVIGITRYFNFDWPEGAEGPGQVEDGEVPPAQEEAMLNKFVAEHGLKHPTALVADPDQFYESYAVSVIPHMVLIGRDGKIRKVVGGIGEAGIKSLDEAIQKALAEPAPQ</sequence>
<dbReference type="PROSITE" id="PS51352">
    <property type="entry name" value="THIOREDOXIN_2"/>
    <property type="match status" value="1"/>
</dbReference>
<comment type="subcellular location">
    <subcellularLocation>
        <location evidence="1">Cell envelope</location>
    </subcellularLocation>
</comment>
<keyword evidence="5" id="KW-0732">Signal</keyword>